<dbReference type="GO" id="GO:0034464">
    <property type="term" value="C:BBSome"/>
    <property type="evidence" value="ECO:0007669"/>
    <property type="project" value="InterPro"/>
</dbReference>
<dbReference type="AlphaFoldDB" id="A0A8S3ZTV6"/>
<reference evidence="4" key="1">
    <citation type="submission" date="2021-04" db="EMBL/GenBank/DDBJ databases">
        <authorList>
            <consortium name="Molecular Ecology Group"/>
        </authorList>
    </citation>
    <scope>NUCLEOTIDE SEQUENCE</scope>
</reference>
<dbReference type="InterPro" id="IPR026511">
    <property type="entry name" value="PTHB1"/>
</dbReference>
<dbReference type="InterPro" id="IPR028074">
    <property type="entry name" value="PHTB1_GAE_dom"/>
</dbReference>
<evidence type="ECO:0008006" key="6">
    <source>
        <dbReference type="Google" id="ProtNLM"/>
    </source>
</evidence>
<evidence type="ECO:0000313" key="5">
    <source>
        <dbReference type="Proteomes" id="UP000678393"/>
    </source>
</evidence>
<dbReference type="OrthoDB" id="10262646at2759"/>
<dbReference type="Pfam" id="PF14727">
    <property type="entry name" value="PHTB1_N"/>
    <property type="match status" value="1"/>
</dbReference>
<dbReference type="InterPro" id="IPR055362">
    <property type="entry name" value="PTHB1_pf_dom"/>
</dbReference>
<feature type="domain" description="PTHB1 platform" evidence="3">
    <location>
        <begin position="303"/>
        <end position="337"/>
    </location>
</feature>
<dbReference type="PANTHER" id="PTHR20991">
    <property type="entry name" value="PARATHYROID HORMONE-RESPONSIVE B1 GENE"/>
    <property type="match status" value="1"/>
</dbReference>
<comment type="caution">
    <text evidence="4">The sequence shown here is derived from an EMBL/GenBank/DDBJ whole genome shotgun (WGS) entry which is preliminary data.</text>
</comment>
<feature type="non-terminal residue" evidence="4">
    <location>
        <position position="1"/>
    </location>
</feature>
<accession>A0A8S3ZTV6</accession>
<dbReference type="EMBL" id="CAJHNH020005680">
    <property type="protein sequence ID" value="CAG5132843.1"/>
    <property type="molecule type" value="Genomic_DNA"/>
</dbReference>
<keyword evidence="5" id="KW-1185">Reference proteome</keyword>
<sequence length="337" mass="37650">YQVLAVASETGGREECQNIKSGKRVSADWTYNIGEQALDIAVVEYPDVTPYVLVLGERHIFCLTDSGVLKFVKKLEYDPSCFLPYASLSQNSINFLVGSHTKSLMVYQDVMLKWMAKMEFVPVRIQVANFALSNSWTFFLQLLWSESGKLMDILSTASLVRVCQTHRHTFYSFSGQMITPSLKTEDDLSLNVHVSPNLDDVSLASGVEFSQEGDVPSVTLRIQMKSRLVLQFVKLEVHCPWPLACNQSDFTLSEINPNTPSETFVAVFQRFHGLPSHMEVQVSATYSSATGGRRVIMVKAHLPAKLVLKPVFPVKAAVHKLTIDTNRPAVSLNDLFP</sequence>
<dbReference type="GO" id="GO:0016020">
    <property type="term" value="C:membrane"/>
    <property type="evidence" value="ECO:0007669"/>
    <property type="project" value="TreeGrafter"/>
</dbReference>
<name>A0A8S3ZTV6_9EUPU</name>
<protein>
    <recommendedName>
        <fullName evidence="6">Protein PTHB1</fullName>
    </recommendedName>
</protein>
<evidence type="ECO:0000259" key="2">
    <source>
        <dbReference type="Pfam" id="PF14728"/>
    </source>
</evidence>
<dbReference type="GO" id="GO:0060271">
    <property type="term" value="P:cilium assembly"/>
    <property type="evidence" value="ECO:0007669"/>
    <property type="project" value="TreeGrafter"/>
</dbReference>
<evidence type="ECO:0000259" key="1">
    <source>
        <dbReference type="Pfam" id="PF14727"/>
    </source>
</evidence>
<feature type="domain" description="PTHB1 GAE" evidence="2">
    <location>
        <begin position="214"/>
        <end position="297"/>
    </location>
</feature>
<organism evidence="4 5">
    <name type="scientific">Candidula unifasciata</name>
    <dbReference type="NCBI Taxonomy" id="100452"/>
    <lineage>
        <taxon>Eukaryota</taxon>
        <taxon>Metazoa</taxon>
        <taxon>Spiralia</taxon>
        <taxon>Lophotrochozoa</taxon>
        <taxon>Mollusca</taxon>
        <taxon>Gastropoda</taxon>
        <taxon>Heterobranchia</taxon>
        <taxon>Euthyneura</taxon>
        <taxon>Panpulmonata</taxon>
        <taxon>Eupulmonata</taxon>
        <taxon>Stylommatophora</taxon>
        <taxon>Helicina</taxon>
        <taxon>Helicoidea</taxon>
        <taxon>Geomitridae</taxon>
        <taxon>Candidula</taxon>
    </lineage>
</organism>
<evidence type="ECO:0000259" key="3">
    <source>
        <dbReference type="Pfam" id="PF23337"/>
    </source>
</evidence>
<evidence type="ECO:0000313" key="4">
    <source>
        <dbReference type="EMBL" id="CAG5132843.1"/>
    </source>
</evidence>
<dbReference type="InterPro" id="IPR028073">
    <property type="entry name" value="PHTB1_N_dom"/>
</dbReference>
<proteinExistence type="predicted"/>
<dbReference type="PANTHER" id="PTHR20991:SF0">
    <property type="entry name" value="PROTEIN PTHB1"/>
    <property type="match status" value="1"/>
</dbReference>
<feature type="domain" description="PTHB1 N-terminal" evidence="1">
    <location>
        <begin position="1"/>
        <end position="131"/>
    </location>
</feature>
<dbReference type="Pfam" id="PF14728">
    <property type="entry name" value="PTHB1_GAE"/>
    <property type="match status" value="1"/>
</dbReference>
<feature type="non-terminal residue" evidence="4">
    <location>
        <position position="337"/>
    </location>
</feature>
<dbReference type="Pfam" id="PF23337">
    <property type="entry name" value="PTHB1_pf"/>
    <property type="match status" value="1"/>
</dbReference>
<dbReference type="Proteomes" id="UP000678393">
    <property type="component" value="Unassembled WGS sequence"/>
</dbReference>
<gene>
    <name evidence="4" type="ORF">CUNI_LOCUS18401</name>
</gene>